<feature type="region of interest" description="Disordered" evidence="1">
    <location>
        <begin position="1"/>
        <end position="29"/>
    </location>
</feature>
<sequence>MKSCLTTRGPKSRTTQSSPFTIKQFIANE</sequence>
<dbReference type="EMBL" id="LVZM01008932">
    <property type="protein sequence ID" value="OUC45614.1"/>
    <property type="molecule type" value="Genomic_DNA"/>
</dbReference>
<dbReference type="AlphaFoldDB" id="A0A1Y3EKJ2"/>
<comment type="caution">
    <text evidence="2">The sequence shown here is derived from an EMBL/GenBank/DDBJ whole genome shotgun (WGS) entry which is preliminary data.</text>
</comment>
<protein>
    <submittedName>
        <fullName evidence="2">Uncharacterized protein</fullName>
    </submittedName>
</protein>
<evidence type="ECO:0000313" key="2">
    <source>
        <dbReference type="EMBL" id="OUC45614.1"/>
    </source>
</evidence>
<proteinExistence type="predicted"/>
<reference evidence="2 3" key="1">
    <citation type="submission" date="2015-04" db="EMBL/GenBank/DDBJ databases">
        <title>Draft genome of the roundworm Trichinella nativa.</title>
        <authorList>
            <person name="Mitreva M."/>
        </authorList>
    </citation>
    <scope>NUCLEOTIDE SEQUENCE [LARGE SCALE GENOMIC DNA]</scope>
    <source>
        <strain evidence="2 3">ISS45</strain>
    </source>
</reference>
<accession>A0A1Y3EKJ2</accession>
<organism evidence="2 3">
    <name type="scientific">Trichinella nativa</name>
    <dbReference type="NCBI Taxonomy" id="6335"/>
    <lineage>
        <taxon>Eukaryota</taxon>
        <taxon>Metazoa</taxon>
        <taxon>Ecdysozoa</taxon>
        <taxon>Nematoda</taxon>
        <taxon>Enoplea</taxon>
        <taxon>Dorylaimia</taxon>
        <taxon>Trichinellida</taxon>
        <taxon>Trichinellidae</taxon>
        <taxon>Trichinella</taxon>
    </lineage>
</organism>
<feature type="compositionally biased region" description="Polar residues" evidence="1">
    <location>
        <begin position="12"/>
        <end position="21"/>
    </location>
</feature>
<evidence type="ECO:0000313" key="3">
    <source>
        <dbReference type="Proteomes" id="UP000243006"/>
    </source>
</evidence>
<evidence type="ECO:0000256" key="1">
    <source>
        <dbReference type="SAM" id="MobiDB-lite"/>
    </source>
</evidence>
<gene>
    <name evidence="2" type="ORF">D917_01822</name>
</gene>
<name>A0A1Y3EKJ2_9BILA</name>
<dbReference type="Proteomes" id="UP000243006">
    <property type="component" value="Unassembled WGS sequence"/>
</dbReference>